<organism evidence="2 3">
    <name type="scientific">Dibothriocephalus latus</name>
    <name type="common">Fish tapeworm</name>
    <name type="synonym">Diphyllobothrium latum</name>
    <dbReference type="NCBI Taxonomy" id="60516"/>
    <lineage>
        <taxon>Eukaryota</taxon>
        <taxon>Metazoa</taxon>
        <taxon>Spiralia</taxon>
        <taxon>Lophotrochozoa</taxon>
        <taxon>Platyhelminthes</taxon>
        <taxon>Cestoda</taxon>
        <taxon>Eucestoda</taxon>
        <taxon>Diphyllobothriidea</taxon>
        <taxon>Diphyllobothriidae</taxon>
        <taxon>Dibothriocephalus</taxon>
    </lineage>
</organism>
<dbReference type="EMBL" id="UYRU01042894">
    <property type="protein sequence ID" value="VDK78640.1"/>
    <property type="molecule type" value="Genomic_DNA"/>
</dbReference>
<evidence type="ECO:0000256" key="1">
    <source>
        <dbReference type="SAM" id="MobiDB-lite"/>
    </source>
</evidence>
<evidence type="ECO:0000313" key="3">
    <source>
        <dbReference type="Proteomes" id="UP000281553"/>
    </source>
</evidence>
<keyword evidence="3" id="KW-1185">Reference proteome</keyword>
<proteinExistence type="predicted"/>
<protein>
    <submittedName>
        <fullName evidence="2">Uncharacterized protein</fullName>
    </submittedName>
</protein>
<sequence length="254" mass="27946">MMLQGPFEELSAATANQPVKATATSDATYLALITASLALTSVQRYRHPHRLIFLTSERDSVLSCAHCGCRSTSRTGLIHHSPLHRRETVRCMDIQDSVIYRGADPPNAFEHPSAPPSPAFPQAAAASAQPTADSLLFDLFCSPWSFTCESRDRQVVANSASIYSPHPPTPLPVLITDIHAHPISLLGHLLFQQILRWNTARYTIITQLSSTAPTLYMYGYAQHKAMLASNQQLPSKRNVYDSQLLLPVPTLSSI</sequence>
<dbReference type="Proteomes" id="UP000281553">
    <property type="component" value="Unassembled WGS sequence"/>
</dbReference>
<name>A0A3P6THH5_DIBLA</name>
<accession>A0A3P6THH5</accession>
<gene>
    <name evidence="2" type="ORF">DILT_LOCUS2959</name>
</gene>
<reference evidence="2 3" key="1">
    <citation type="submission" date="2018-11" db="EMBL/GenBank/DDBJ databases">
        <authorList>
            <consortium name="Pathogen Informatics"/>
        </authorList>
    </citation>
    <scope>NUCLEOTIDE SEQUENCE [LARGE SCALE GENOMIC DNA]</scope>
</reference>
<evidence type="ECO:0000313" key="2">
    <source>
        <dbReference type="EMBL" id="VDK78640.1"/>
    </source>
</evidence>
<feature type="region of interest" description="Disordered" evidence="1">
    <location>
        <begin position="105"/>
        <end position="124"/>
    </location>
</feature>
<dbReference type="AlphaFoldDB" id="A0A3P6THH5"/>